<dbReference type="InterPro" id="IPR024787">
    <property type="entry name" value="EcsC"/>
</dbReference>
<dbReference type="STRING" id="717606.PaecuDRAFT_1166"/>
<dbReference type="PANTHER" id="PTHR41260">
    <property type="entry name" value="PROTEIN ECSC"/>
    <property type="match status" value="1"/>
</dbReference>
<dbReference type="EMBL" id="AEDD01000002">
    <property type="protein sequence ID" value="EFM12486.1"/>
    <property type="molecule type" value="Genomic_DNA"/>
</dbReference>
<organism evidence="2 3">
    <name type="scientific">Paenibacillus curdlanolyticus YK9</name>
    <dbReference type="NCBI Taxonomy" id="717606"/>
    <lineage>
        <taxon>Bacteria</taxon>
        <taxon>Bacillati</taxon>
        <taxon>Bacillota</taxon>
        <taxon>Bacilli</taxon>
        <taxon>Bacillales</taxon>
        <taxon>Paenibacillaceae</taxon>
        <taxon>Paenibacillus</taxon>
    </lineage>
</organism>
<feature type="region of interest" description="Disordered" evidence="1">
    <location>
        <begin position="293"/>
        <end position="322"/>
    </location>
</feature>
<dbReference type="AlphaFoldDB" id="E0I694"/>
<dbReference type="PANTHER" id="PTHR41260:SF1">
    <property type="entry name" value="PROTEIN ECSC"/>
    <property type="match status" value="1"/>
</dbReference>
<sequence length="322" mass="35712">MNRNHPDTREQLIAARQEIEQWEQEQRDLSWFDKIGRLPFKLLDRFTPKIIQRKIGQALDELGNYFQTGGKYLISEAAVLNKLTDANRAHAVELSRSPLVQGQLDLGSSAAASVEIKSMADVQALPLVVMDRTADALSGSRANMATWQGATTGIGGWITLSIDIPAVLGLSLKIIQEIAICYGFDPNDKAERVFAVKVLQFTSSDMIGKQAILEQLAGGQSADSERQLASELQGWREVTAAFRDNYGWKKLFQMIPIAGMVFGAFMNRGMMQDVAESARMMYRKRRVMMRLTGGAAEHDNITDNRTEKSARGTSGSIHSPMQ</sequence>
<dbReference type="eggNOG" id="ENOG502Z89E">
    <property type="taxonomic scope" value="Bacteria"/>
</dbReference>
<keyword evidence="3" id="KW-1185">Reference proteome</keyword>
<accession>E0I694</accession>
<protein>
    <recommendedName>
        <fullName evidence="4">EcsC family protein</fullName>
    </recommendedName>
</protein>
<evidence type="ECO:0000313" key="3">
    <source>
        <dbReference type="Proteomes" id="UP000005387"/>
    </source>
</evidence>
<name>E0I694_9BACL</name>
<proteinExistence type="predicted"/>
<reference evidence="2 3" key="1">
    <citation type="submission" date="2010-07" db="EMBL/GenBank/DDBJ databases">
        <title>The draft genome of Paenibacillus curdlanolyticus YK9.</title>
        <authorList>
            <consortium name="US DOE Joint Genome Institute (JGI-PGF)"/>
            <person name="Lucas S."/>
            <person name="Copeland A."/>
            <person name="Lapidus A."/>
            <person name="Cheng J.-F."/>
            <person name="Bruce D."/>
            <person name="Goodwin L."/>
            <person name="Pitluck S."/>
            <person name="Land M.L."/>
            <person name="Hauser L."/>
            <person name="Chang Y.-J."/>
            <person name="Jeffries C."/>
            <person name="Anderson I.J."/>
            <person name="Johnson E."/>
            <person name="Loganathan U."/>
            <person name="Mulhopadhyay B."/>
            <person name="Kyrpides N."/>
            <person name="Woyke T.J."/>
        </authorList>
    </citation>
    <scope>NUCLEOTIDE SEQUENCE [LARGE SCALE GENOMIC DNA]</scope>
    <source>
        <strain evidence="2 3">YK9</strain>
    </source>
</reference>
<feature type="compositionally biased region" description="Polar residues" evidence="1">
    <location>
        <begin position="311"/>
        <end position="322"/>
    </location>
</feature>
<evidence type="ECO:0008006" key="4">
    <source>
        <dbReference type="Google" id="ProtNLM"/>
    </source>
</evidence>
<evidence type="ECO:0000256" key="1">
    <source>
        <dbReference type="SAM" id="MobiDB-lite"/>
    </source>
</evidence>
<dbReference type="Pfam" id="PF12787">
    <property type="entry name" value="EcsC"/>
    <property type="match status" value="1"/>
</dbReference>
<dbReference type="Proteomes" id="UP000005387">
    <property type="component" value="Unassembled WGS sequence"/>
</dbReference>
<evidence type="ECO:0000313" key="2">
    <source>
        <dbReference type="EMBL" id="EFM12486.1"/>
    </source>
</evidence>
<dbReference type="RefSeq" id="WP_006037181.1">
    <property type="nucleotide sequence ID" value="NZ_AEDD01000002.1"/>
</dbReference>
<dbReference type="OrthoDB" id="2737310at2"/>
<feature type="compositionally biased region" description="Basic and acidic residues" evidence="1">
    <location>
        <begin position="296"/>
        <end position="310"/>
    </location>
</feature>
<gene>
    <name evidence="2" type="ORF">PaecuDRAFT_1166</name>
</gene>